<reference evidence="2" key="1">
    <citation type="submission" date="2020-08" db="EMBL/GenBank/DDBJ databases">
        <title>Whole genome shotgun sequence of Actinocatenispora sera NBRC 101916.</title>
        <authorList>
            <person name="Komaki H."/>
            <person name="Tamura T."/>
        </authorList>
    </citation>
    <scope>NUCLEOTIDE SEQUENCE</scope>
    <source>
        <strain evidence="2">NBRC 101916</strain>
    </source>
</reference>
<accession>A0A810KZ18</accession>
<proteinExistence type="predicted"/>
<feature type="domain" description="NAD(P)-binding" evidence="1">
    <location>
        <begin position="6"/>
        <end position="171"/>
    </location>
</feature>
<dbReference type="SUPFAM" id="SSF51735">
    <property type="entry name" value="NAD(P)-binding Rossmann-fold domains"/>
    <property type="match status" value="1"/>
</dbReference>
<dbReference type="RefSeq" id="WP_030449823.1">
    <property type="nucleotide sequence ID" value="NZ_AP023354.1"/>
</dbReference>
<dbReference type="InterPro" id="IPR036291">
    <property type="entry name" value="NAD(P)-bd_dom_sf"/>
</dbReference>
<dbReference type="AlphaFoldDB" id="A0A810KZ18"/>
<dbReference type="OrthoDB" id="116343at2"/>
<evidence type="ECO:0000313" key="2">
    <source>
        <dbReference type="EMBL" id="BCJ27556.1"/>
    </source>
</evidence>
<protein>
    <submittedName>
        <fullName evidence="2">NmrA family transcriptional regulator</fullName>
    </submittedName>
</protein>
<gene>
    <name evidence="2" type="ORF">Asera_16640</name>
</gene>
<name>A0A810KZ18_9ACTN</name>
<dbReference type="PANTHER" id="PTHR43162">
    <property type="match status" value="1"/>
</dbReference>
<keyword evidence="3" id="KW-1185">Reference proteome</keyword>
<dbReference type="Gene3D" id="3.90.25.10">
    <property type="entry name" value="UDP-galactose 4-epimerase, domain 1"/>
    <property type="match status" value="1"/>
</dbReference>
<organism evidence="2 3">
    <name type="scientific">Actinocatenispora sera</name>
    <dbReference type="NCBI Taxonomy" id="390989"/>
    <lineage>
        <taxon>Bacteria</taxon>
        <taxon>Bacillati</taxon>
        <taxon>Actinomycetota</taxon>
        <taxon>Actinomycetes</taxon>
        <taxon>Micromonosporales</taxon>
        <taxon>Micromonosporaceae</taxon>
        <taxon>Actinocatenispora</taxon>
    </lineage>
</organism>
<sequence length="271" mass="28319">MIVVTGATGNVGGELVRTLTSAGERVVAVSRHPAPLPDGVPHHVADLADPDSLRPALDGADALFLLVAGDDPEGILSAAKESGVRRVTLLSSLGVGTRPDAYRHAESFENAVRGSGLDWTILRSGGLNSNAYAWAASIRADRTAAAPFGAVGLPMVDPADVAEVAAAALREEGHGGRTYELTGPSLVTPRDRAVAIGAALGTPVRFVEQTRDEARAQMLAFMPEPVVEGTLAILGEPLPAEQRVSPDVERVLGRTPRPFTDWAARMVGAFR</sequence>
<dbReference type="InterPro" id="IPR016040">
    <property type="entry name" value="NAD(P)-bd_dom"/>
</dbReference>
<dbReference type="PANTHER" id="PTHR43162:SF1">
    <property type="entry name" value="PRESTALK A DIFFERENTIATION PROTEIN A"/>
    <property type="match status" value="1"/>
</dbReference>
<dbReference type="KEGG" id="aser:Asera_16640"/>
<dbReference type="InterPro" id="IPR051604">
    <property type="entry name" value="Ergot_Alk_Oxidoreductase"/>
</dbReference>
<dbReference type="Pfam" id="PF13460">
    <property type="entry name" value="NAD_binding_10"/>
    <property type="match status" value="1"/>
</dbReference>
<evidence type="ECO:0000259" key="1">
    <source>
        <dbReference type="Pfam" id="PF13460"/>
    </source>
</evidence>
<dbReference type="EMBL" id="AP023354">
    <property type="protein sequence ID" value="BCJ27556.1"/>
    <property type="molecule type" value="Genomic_DNA"/>
</dbReference>
<dbReference type="Gene3D" id="3.40.50.720">
    <property type="entry name" value="NAD(P)-binding Rossmann-like Domain"/>
    <property type="match status" value="1"/>
</dbReference>
<dbReference type="Proteomes" id="UP000680750">
    <property type="component" value="Chromosome"/>
</dbReference>
<evidence type="ECO:0000313" key="3">
    <source>
        <dbReference type="Proteomes" id="UP000680750"/>
    </source>
</evidence>